<keyword evidence="6" id="KW-1185">Reference proteome</keyword>
<name>A0A8C4YAT5_9SAUR</name>
<organism evidence="5 6">
    <name type="scientific">Gopherus evgoodei</name>
    <name type="common">Goodes thornscrub tortoise</name>
    <dbReference type="NCBI Taxonomy" id="1825980"/>
    <lineage>
        <taxon>Eukaryota</taxon>
        <taxon>Metazoa</taxon>
        <taxon>Chordata</taxon>
        <taxon>Craniata</taxon>
        <taxon>Vertebrata</taxon>
        <taxon>Euteleostomi</taxon>
        <taxon>Archelosauria</taxon>
        <taxon>Testudinata</taxon>
        <taxon>Testudines</taxon>
        <taxon>Cryptodira</taxon>
        <taxon>Durocryptodira</taxon>
        <taxon>Testudinoidea</taxon>
        <taxon>Testudinidae</taxon>
        <taxon>Gopherus</taxon>
    </lineage>
</organism>
<dbReference type="AlphaFoldDB" id="A0A8C4YAT5"/>
<dbReference type="Pfam" id="PF00685">
    <property type="entry name" value="Sulfotransfer_1"/>
    <property type="match status" value="1"/>
</dbReference>
<protein>
    <recommendedName>
        <fullName evidence="3">Sulfotransferase</fullName>
        <ecNumber evidence="3">2.8.2.-</ecNumber>
    </recommendedName>
</protein>
<evidence type="ECO:0000256" key="3">
    <source>
        <dbReference type="RuleBase" id="RU361155"/>
    </source>
</evidence>
<feature type="domain" description="Sulfotransferase" evidence="4">
    <location>
        <begin position="42"/>
        <end position="265"/>
    </location>
</feature>
<dbReference type="GeneTree" id="ENSGT00940000156772"/>
<dbReference type="InterPro" id="IPR027417">
    <property type="entry name" value="P-loop_NTPase"/>
</dbReference>
<evidence type="ECO:0000313" key="5">
    <source>
        <dbReference type="Ensembl" id="ENSGEVP00005022736.1"/>
    </source>
</evidence>
<reference evidence="5" key="2">
    <citation type="submission" date="2025-09" db="UniProtKB">
        <authorList>
            <consortium name="Ensembl"/>
        </authorList>
    </citation>
    <scope>IDENTIFICATION</scope>
</reference>
<accession>A0A8C4YAT5</accession>
<dbReference type="PANTHER" id="PTHR11783">
    <property type="entry name" value="SULFOTRANSFERASE SULT"/>
    <property type="match status" value="1"/>
</dbReference>
<evidence type="ECO:0000256" key="1">
    <source>
        <dbReference type="ARBA" id="ARBA00005771"/>
    </source>
</evidence>
<dbReference type="InterPro" id="IPR000863">
    <property type="entry name" value="Sulfotransferase_dom"/>
</dbReference>
<keyword evidence="2 3" id="KW-0808">Transferase</keyword>
<sequence>MEPSEEFLFKHKGFYFLPDLVTHEYIDSLEDFEIRQLFSFPGTVWTQNILSLIYHEGHRDGTENMEIIDRVPWLEYNIRNMDYVHRPSPRLFATHLPYYLVPRDLKNRRAKVIYVARNPKDVVVSYFHFSNLLLKLETIPDFNIFLERFLAGKILAGSWLDHIRGWSTHRDDFNILFLTYEEMKDLRGAVLEICKFLGKQLNEKELDVVVEKSTFDQMKTDPRTNYESTLGNLLERGIVGDWKNTMTVAQNERFDNVFKEKMKDLSSMFNWDTNDDIQAGFQLERGESALKRMKVCVCLQCS</sequence>
<dbReference type="OrthoDB" id="205623at2759"/>
<comment type="similarity">
    <text evidence="1 3">Belongs to the sulfotransferase 1 family.</text>
</comment>
<dbReference type="GO" id="GO:0008146">
    <property type="term" value="F:sulfotransferase activity"/>
    <property type="evidence" value="ECO:0007669"/>
    <property type="project" value="InterPro"/>
</dbReference>
<dbReference type="SUPFAM" id="SSF52540">
    <property type="entry name" value="P-loop containing nucleoside triphosphate hydrolases"/>
    <property type="match status" value="1"/>
</dbReference>
<dbReference type="Ensembl" id="ENSGEVT00005023905.1">
    <property type="protein sequence ID" value="ENSGEVP00005022736.1"/>
    <property type="gene ID" value="ENSGEVG00005016048.1"/>
</dbReference>
<dbReference type="Proteomes" id="UP000694390">
    <property type="component" value="Unassembled WGS sequence"/>
</dbReference>
<dbReference type="EC" id="2.8.2.-" evidence="3"/>
<evidence type="ECO:0000259" key="4">
    <source>
        <dbReference type="Pfam" id="PF00685"/>
    </source>
</evidence>
<gene>
    <name evidence="5" type="primary">LOC115647510</name>
</gene>
<evidence type="ECO:0000256" key="2">
    <source>
        <dbReference type="ARBA" id="ARBA00022679"/>
    </source>
</evidence>
<evidence type="ECO:0000313" key="6">
    <source>
        <dbReference type="Proteomes" id="UP000694390"/>
    </source>
</evidence>
<proteinExistence type="inferred from homology"/>
<dbReference type="Gene3D" id="3.40.50.300">
    <property type="entry name" value="P-loop containing nucleotide triphosphate hydrolases"/>
    <property type="match status" value="1"/>
</dbReference>
<reference evidence="5" key="1">
    <citation type="submission" date="2025-08" db="UniProtKB">
        <authorList>
            <consortium name="Ensembl"/>
        </authorList>
    </citation>
    <scope>IDENTIFICATION</scope>
</reference>